<dbReference type="InParanoid" id="K5X8M6"/>
<dbReference type="KEGG" id="pco:PHACADRAFT_205411"/>
<comment type="subcellular location">
    <subcellularLocation>
        <location evidence="1">Secreted</location>
    </subcellularLocation>
</comment>
<keyword evidence="3" id="KW-0964">Secreted</keyword>
<dbReference type="OrthoDB" id="1921208at2759"/>
<sequence>MPSSPSYSPSPPPPAPFAPMLPRPLALRTATDTVARVNLLQDQDFAFDFFNSSSDVTTGAGGHAVGASITNFPALVCQGAATTVGFFKPCGMNISHTHLLATEILYPVNGTLTSGTIRFVFNTINPGQASIFPKGSVRFQANEDSEPIMFVCEYGGRIQMHDQNWRQLPAAFNLEVPGTLSVAQHYFGLPPDVVAAPLNNPTTQWQPRVSGNAPSPDTPAALVSPAATYSAASSGPSACATSSTAATTTPGKRDDSTSLFSSASAIKHGIQDF</sequence>
<evidence type="ECO:0000256" key="3">
    <source>
        <dbReference type="ARBA" id="ARBA00022525"/>
    </source>
</evidence>
<dbReference type="HOGENOM" id="CLU_1019783_0_0_1"/>
<name>K5X8M6_PHACS</name>
<proteinExistence type="inferred from homology"/>
<dbReference type="InterPro" id="IPR011051">
    <property type="entry name" value="RmlC_Cupin_sf"/>
</dbReference>
<dbReference type="SMART" id="SM00835">
    <property type="entry name" value="Cupin_1"/>
    <property type="match status" value="1"/>
</dbReference>
<dbReference type="AlphaFoldDB" id="K5X8M6"/>
<evidence type="ECO:0000313" key="9">
    <source>
        <dbReference type="Proteomes" id="UP000008370"/>
    </source>
</evidence>
<dbReference type="SUPFAM" id="SSF51182">
    <property type="entry name" value="RmlC-like cupins"/>
    <property type="match status" value="1"/>
</dbReference>
<organism evidence="8 9">
    <name type="scientific">Phanerochaete carnosa (strain HHB-10118-sp)</name>
    <name type="common">White-rot fungus</name>
    <name type="synonym">Peniophora carnosa</name>
    <dbReference type="NCBI Taxonomy" id="650164"/>
    <lineage>
        <taxon>Eukaryota</taxon>
        <taxon>Fungi</taxon>
        <taxon>Dikarya</taxon>
        <taxon>Basidiomycota</taxon>
        <taxon>Agaricomycotina</taxon>
        <taxon>Agaricomycetes</taxon>
        <taxon>Polyporales</taxon>
        <taxon>Phanerochaetaceae</taxon>
        <taxon>Phanerochaete</taxon>
    </lineage>
</organism>
<dbReference type="Gene3D" id="2.60.120.10">
    <property type="entry name" value="Jelly Rolls"/>
    <property type="match status" value="1"/>
</dbReference>
<evidence type="ECO:0000259" key="7">
    <source>
        <dbReference type="SMART" id="SM00835"/>
    </source>
</evidence>
<dbReference type="PANTHER" id="PTHR31238">
    <property type="entry name" value="GERMIN-LIKE PROTEIN SUBFAMILY 3 MEMBER 3"/>
    <property type="match status" value="1"/>
</dbReference>
<dbReference type="GO" id="GO:0005576">
    <property type="term" value="C:extracellular region"/>
    <property type="evidence" value="ECO:0007669"/>
    <property type="project" value="UniProtKB-SubCell"/>
</dbReference>
<feature type="compositionally biased region" description="Polar residues" evidence="6">
    <location>
        <begin position="199"/>
        <end position="215"/>
    </location>
</feature>
<evidence type="ECO:0000256" key="4">
    <source>
        <dbReference type="ARBA" id="ARBA00022723"/>
    </source>
</evidence>
<dbReference type="RefSeq" id="XP_007391800.1">
    <property type="nucleotide sequence ID" value="XM_007391738.1"/>
</dbReference>
<feature type="region of interest" description="Disordered" evidence="6">
    <location>
        <begin position="233"/>
        <end position="260"/>
    </location>
</feature>
<dbReference type="Pfam" id="PF00190">
    <property type="entry name" value="Cupin_1"/>
    <property type="match status" value="1"/>
</dbReference>
<dbReference type="EMBL" id="JH930469">
    <property type="protein sequence ID" value="EKM59232.1"/>
    <property type="molecule type" value="Genomic_DNA"/>
</dbReference>
<dbReference type="InterPro" id="IPR014710">
    <property type="entry name" value="RmlC-like_jellyroll"/>
</dbReference>
<feature type="region of interest" description="Disordered" evidence="6">
    <location>
        <begin position="199"/>
        <end position="219"/>
    </location>
</feature>
<dbReference type="InterPro" id="IPR006045">
    <property type="entry name" value="Cupin_1"/>
</dbReference>
<dbReference type="STRING" id="650164.K5X8M6"/>
<dbReference type="CDD" id="cd02241">
    <property type="entry name" value="cupin_OxOx"/>
    <property type="match status" value="1"/>
</dbReference>
<evidence type="ECO:0000256" key="1">
    <source>
        <dbReference type="ARBA" id="ARBA00004613"/>
    </source>
</evidence>
<evidence type="ECO:0000256" key="5">
    <source>
        <dbReference type="ARBA" id="ARBA00023211"/>
    </source>
</evidence>
<evidence type="ECO:0000313" key="8">
    <source>
        <dbReference type="EMBL" id="EKM59232.1"/>
    </source>
</evidence>
<dbReference type="GO" id="GO:0030145">
    <property type="term" value="F:manganese ion binding"/>
    <property type="evidence" value="ECO:0007669"/>
    <property type="project" value="InterPro"/>
</dbReference>
<gene>
    <name evidence="8" type="ORF">PHACADRAFT_205411</name>
</gene>
<reference evidence="8 9" key="1">
    <citation type="journal article" date="2012" name="BMC Genomics">
        <title>Comparative genomics of the white-rot fungi, Phanerochaete carnosa and P. chrysosporium, to elucidate the genetic basis of the distinct wood types they colonize.</title>
        <authorList>
            <person name="Suzuki H."/>
            <person name="MacDonald J."/>
            <person name="Syed K."/>
            <person name="Salamov A."/>
            <person name="Hori C."/>
            <person name="Aerts A."/>
            <person name="Henrissat B."/>
            <person name="Wiebenga A."/>
            <person name="vanKuyk P.A."/>
            <person name="Barry K."/>
            <person name="Lindquist E."/>
            <person name="LaButti K."/>
            <person name="Lapidus A."/>
            <person name="Lucas S."/>
            <person name="Coutinho P."/>
            <person name="Gong Y."/>
            <person name="Samejima M."/>
            <person name="Mahadevan R."/>
            <person name="Abou-Zaid M."/>
            <person name="de Vries R.P."/>
            <person name="Igarashi K."/>
            <person name="Yadav J.S."/>
            <person name="Grigoriev I.V."/>
            <person name="Master E.R."/>
        </authorList>
    </citation>
    <scope>NUCLEOTIDE SEQUENCE [LARGE SCALE GENOMIC DNA]</scope>
    <source>
        <strain evidence="8 9">HHB-10118-sp</strain>
    </source>
</reference>
<feature type="compositionally biased region" description="Low complexity" evidence="6">
    <location>
        <begin position="233"/>
        <end position="250"/>
    </location>
</feature>
<comment type="similarity">
    <text evidence="2">Belongs to the germin family.</text>
</comment>
<evidence type="ECO:0000256" key="2">
    <source>
        <dbReference type="ARBA" id="ARBA00007456"/>
    </source>
</evidence>
<keyword evidence="5" id="KW-0464">Manganese</keyword>
<accession>K5X8M6</accession>
<evidence type="ECO:0000256" key="6">
    <source>
        <dbReference type="SAM" id="MobiDB-lite"/>
    </source>
</evidence>
<dbReference type="GeneID" id="18912359"/>
<protein>
    <recommendedName>
        <fullName evidence="7">Cupin type-1 domain-containing protein</fullName>
    </recommendedName>
</protein>
<dbReference type="Proteomes" id="UP000008370">
    <property type="component" value="Unassembled WGS sequence"/>
</dbReference>
<dbReference type="InterPro" id="IPR001929">
    <property type="entry name" value="Germin"/>
</dbReference>
<feature type="domain" description="Cupin type-1" evidence="7">
    <location>
        <begin position="47"/>
        <end position="206"/>
    </location>
</feature>
<keyword evidence="9" id="KW-1185">Reference proteome</keyword>
<keyword evidence="4" id="KW-0479">Metal-binding</keyword>